<feature type="transmembrane region" description="Helical" evidence="7">
    <location>
        <begin position="362"/>
        <end position="384"/>
    </location>
</feature>
<dbReference type="Pfam" id="PF06808">
    <property type="entry name" value="DctM"/>
    <property type="match status" value="1"/>
</dbReference>
<evidence type="ECO:0000256" key="4">
    <source>
        <dbReference type="ARBA" id="ARBA00022692"/>
    </source>
</evidence>
<dbReference type="GO" id="GO:0005886">
    <property type="term" value="C:plasma membrane"/>
    <property type="evidence" value="ECO:0007669"/>
    <property type="project" value="UniProtKB-SubCell"/>
</dbReference>
<keyword evidence="10" id="KW-1185">Reference proteome</keyword>
<name>A0A1M4WJ22_9GAMM</name>
<feature type="transmembrane region" description="Helical" evidence="7">
    <location>
        <begin position="46"/>
        <end position="70"/>
    </location>
</feature>
<organism evidence="9 10">
    <name type="scientific">Marinomonas polaris DSM 16579</name>
    <dbReference type="NCBI Taxonomy" id="1122206"/>
    <lineage>
        <taxon>Bacteria</taxon>
        <taxon>Pseudomonadati</taxon>
        <taxon>Pseudomonadota</taxon>
        <taxon>Gammaproteobacteria</taxon>
        <taxon>Oceanospirillales</taxon>
        <taxon>Oceanospirillaceae</taxon>
        <taxon>Marinomonas</taxon>
    </lineage>
</organism>
<dbReference type="InterPro" id="IPR010656">
    <property type="entry name" value="DctM"/>
</dbReference>
<dbReference type="AlphaFoldDB" id="A0A1M4WJ22"/>
<dbReference type="PANTHER" id="PTHR33362:SF5">
    <property type="entry name" value="C4-DICARBOXYLATE TRAP TRANSPORTER LARGE PERMEASE PROTEIN DCTM"/>
    <property type="match status" value="1"/>
</dbReference>
<dbReference type="PIRSF" id="PIRSF006066">
    <property type="entry name" value="HI0050"/>
    <property type="match status" value="1"/>
</dbReference>
<feature type="transmembrane region" description="Helical" evidence="7">
    <location>
        <begin position="323"/>
        <end position="355"/>
    </location>
</feature>
<dbReference type="OrthoDB" id="9796052at2"/>
<feature type="transmembrane region" description="Helical" evidence="7">
    <location>
        <begin position="98"/>
        <end position="121"/>
    </location>
</feature>
<dbReference type="GO" id="GO:0022857">
    <property type="term" value="F:transmembrane transporter activity"/>
    <property type="evidence" value="ECO:0007669"/>
    <property type="project" value="UniProtKB-UniRule"/>
</dbReference>
<dbReference type="InterPro" id="IPR004681">
    <property type="entry name" value="TRAP_DctM"/>
</dbReference>
<feature type="transmembrane region" description="Helical" evidence="7">
    <location>
        <begin position="249"/>
        <end position="267"/>
    </location>
</feature>
<feature type="transmembrane region" description="Helical" evidence="7">
    <location>
        <begin position="404"/>
        <end position="428"/>
    </location>
</feature>
<feature type="transmembrane region" description="Helical" evidence="7">
    <location>
        <begin position="172"/>
        <end position="197"/>
    </location>
</feature>
<comment type="subcellular location">
    <subcellularLocation>
        <location evidence="1 7">Cell inner membrane</location>
        <topology evidence="1 7">Multi-pass membrane protein</topology>
    </subcellularLocation>
</comment>
<keyword evidence="2" id="KW-1003">Cell membrane</keyword>
<protein>
    <recommendedName>
        <fullName evidence="7">TRAP transporter large permease protein</fullName>
    </recommendedName>
</protein>
<dbReference type="NCBIfam" id="TIGR00786">
    <property type="entry name" value="dctM"/>
    <property type="match status" value="1"/>
</dbReference>
<evidence type="ECO:0000256" key="6">
    <source>
        <dbReference type="ARBA" id="ARBA00023136"/>
    </source>
</evidence>
<feature type="transmembrane region" description="Helical" evidence="7">
    <location>
        <begin position="279"/>
        <end position="303"/>
    </location>
</feature>
<evidence type="ECO:0000313" key="9">
    <source>
        <dbReference type="EMBL" id="SHE81249.1"/>
    </source>
</evidence>
<feature type="domain" description="TRAP C4-dicarboxylate transport system permease DctM subunit" evidence="8">
    <location>
        <begin position="13"/>
        <end position="424"/>
    </location>
</feature>
<dbReference type="STRING" id="1122206.SAMN02745753_00809"/>
<sequence>MDMMWISILLAFAMLALLSLGVWVSFTLIAIGGLGLILSENYQVDLLFATSSWGASTAWSLTALPLFIWMGEVLFRTRLSEDLFKGLSPWLGGVPGKLLHVNILSCGIFAAVSGSSAATAATIGRMTLPELRKQGYSDRMAIGTLAGSGTLGLLIPPSIILIVYGVAAEVSIARLFIAGALPGLLLVTLFMGFTMIWGHLHKDELPKTTGYETSWSARIKGLRKLLPVVGLIGFVLGSIYGGITTPTEAAAIGVAGALVLAAFTGSLSRHSFMDSLLGAVKSSCMIGFILVGAHFLTLAMGFLGIPKALALWISGMSLSPMELILYLTVLFVILGCFLDGISVVVLTVAVILPMVQAANIDLLWFGIFIVLVVEMSQITPPVGFNLFVIQALTGKNILYVAKAALPFFLLIGVAILLISIFPEIVTYLPTTMSQN</sequence>
<keyword evidence="4 7" id="KW-0812">Transmembrane</keyword>
<reference evidence="10" key="1">
    <citation type="submission" date="2016-11" db="EMBL/GenBank/DDBJ databases">
        <authorList>
            <person name="Varghese N."/>
            <person name="Submissions S."/>
        </authorList>
    </citation>
    <scope>NUCLEOTIDE SEQUENCE [LARGE SCALE GENOMIC DNA]</scope>
    <source>
        <strain evidence="10">DSM 16579</strain>
    </source>
</reference>
<evidence type="ECO:0000256" key="7">
    <source>
        <dbReference type="RuleBase" id="RU369079"/>
    </source>
</evidence>
<evidence type="ECO:0000259" key="8">
    <source>
        <dbReference type="Pfam" id="PF06808"/>
    </source>
</evidence>
<dbReference type="PANTHER" id="PTHR33362">
    <property type="entry name" value="SIALIC ACID TRAP TRANSPORTER PERMEASE PROTEIN SIAT-RELATED"/>
    <property type="match status" value="1"/>
</dbReference>
<feature type="transmembrane region" description="Helical" evidence="7">
    <location>
        <begin position="6"/>
        <end position="39"/>
    </location>
</feature>
<accession>A0A1M4WJ22</accession>
<comment type="function">
    <text evidence="7">Part of the tripartite ATP-independent periplasmic (TRAP) transport system.</text>
</comment>
<keyword evidence="3 7" id="KW-0997">Cell inner membrane</keyword>
<gene>
    <name evidence="9" type="ORF">SAMN02745753_00809</name>
</gene>
<comment type="subunit">
    <text evidence="7">The complex comprises the extracytoplasmic solute receptor protein and the two transmembrane proteins.</text>
</comment>
<keyword evidence="5 7" id="KW-1133">Transmembrane helix</keyword>
<evidence type="ECO:0000256" key="5">
    <source>
        <dbReference type="ARBA" id="ARBA00022989"/>
    </source>
</evidence>
<evidence type="ECO:0000256" key="3">
    <source>
        <dbReference type="ARBA" id="ARBA00022519"/>
    </source>
</evidence>
<evidence type="ECO:0000256" key="2">
    <source>
        <dbReference type="ARBA" id="ARBA00022475"/>
    </source>
</evidence>
<dbReference type="EMBL" id="FQVF01000004">
    <property type="protein sequence ID" value="SHE81249.1"/>
    <property type="molecule type" value="Genomic_DNA"/>
</dbReference>
<keyword evidence="6 7" id="KW-0472">Membrane</keyword>
<feature type="transmembrane region" description="Helical" evidence="7">
    <location>
        <begin position="142"/>
        <end position="166"/>
    </location>
</feature>
<dbReference type="RefSeq" id="WP_072838456.1">
    <property type="nucleotide sequence ID" value="NZ_FQVF01000004.1"/>
</dbReference>
<evidence type="ECO:0000313" key="10">
    <source>
        <dbReference type="Proteomes" id="UP000184517"/>
    </source>
</evidence>
<feature type="transmembrane region" description="Helical" evidence="7">
    <location>
        <begin position="225"/>
        <end position="243"/>
    </location>
</feature>
<keyword evidence="7" id="KW-0813">Transport</keyword>
<evidence type="ECO:0000256" key="1">
    <source>
        <dbReference type="ARBA" id="ARBA00004429"/>
    </source>
</evidence>
<proteinExistence type="inferred from homology"/>
<comment type="similarity">
    <text evidence="7">Belongs to the TRAP transporter large permease family.</text>
</comment>
<dbReference type="Proteomes" id="UP000184517">
    <property type="component" value="Unassembled WGS sequence"/>
</dbReference>